<feature type="region of interest" description="Disordered" evidence="1">
    <location>
        <begin position="78"/>
        <end position="98"/>
    </location>
</feature>
<dbReference type="CDD" id="cd09271">
    <property type="entry name" value="RNase_H2-C"/>
    <property type="match status" value="1"/>
</dbReference>
<keyword evidence="3" id="KW-1185">Reference proteome</keyword>
<dbReference type="STRING" id="1093900.A0A507BDM6"/>
<dbReference type="Gene3D" id="2.40.128.680">
    <property type="match status" value="1"/>
</dbReference>
<dbReference type="RefSeq" id="XP_030996742.1">
    <property type="nucleotide sequence ID" value="XM_031139318.1"/>
</dbReference>
<dbReference type="PANTHER" id="PTHR47204">
    <property type="entry name" value="OS02G0168900 PROTEIN"/>
    <property type="match status" value="1"/>
</dbReference>
<dbReference type="GeneID" id="41972308"/>
<comment type="caution">
    <text evidence="2">The sequence shown here is derived from an EMBL/GenBank/DDBJ whole genome shotgun (WGS) entry which is preliminary data.</text>
</comment>
<dbReference type="AlphaFoldDB" id="A0A507BDM6"/>
<protein>
    <submittedName>
        <fullName evidence="2">Uncharacterized protein</fullName>
    </submittedName>
</protein>
<dbReference type="InterPro" id="IPR013924">
    <property type="entry name" value="RNase_H2_suC"/>
</dbReference>
<evidence type="ECO:0000313" key="2">
    <source>
        <dbReference type="EMBL" id="TPX15031.1"/>
    </source>
</evidence>
<feature type="compositionally biased region" description="Basic and acidic residues" evidence="1">
    <location>
        <begin position="78"/>
        <end position="92"/>
    </location>
</feature>
<proteinExistence type="predicted"/>
<name>A0A507BDM6_9PEZI</name>
<dbReference type="InParanoid" id="A0A507BDM6"/>
<dbReference type="GO" id="GO:0006401">
    <property type="term" value="P:RNA catabolic process"/>
    <property type="evidence" value="ECO:0007669"/>
    <property type="project" value="InterPro"/>
</dbReference>
<organism evidence="2 3">
    <name type="scientific">Thyridium curvatum</name>
    <dbReference type="NCBI Taxonomy" id="1093900"/>
    <lineage>
        <taxon>Eukaryota</taxon>
        <taxon>Fungi</taxon>
        <taxon>Dikarya</taxon>
        <taxon>Ascomycota</taxon>
        <taxon>Pezizomycotina</taxon>
        <taxon>Sordariomycetes</taxon>
        <taxon>Sordariomycetidae</taxon>
        <taxon>Thyridiales</taxon>
        <taxon>Thyridiaceae</taxon>
        <taxon>Thyridium</taxon>
    </lineage>
</organism>
<evidence type="ECO:0000313" key="3">
    <source>
        <dbReference type="Proteomes" id="UP000319257"/>
    </source>
</evidence>
<dbReference type="GO" id="GO:0032299">
    <property type="term" value="C:ribonuclease H2 complex"/>
    <property type="evidence" value="ECO:0007669"/>
    <property type="project" value="InterPro"/>
</dbReference>
<evidence type="ECO:0000256" key="1">
    <source>
        <dbReference type="SAM" id="MobiDB-lite"/>
    </source>
</evidence>
<dbReference type="Proteomes" id="UP000319257">
    <property type="component" value="Unassembled WGS sequence"/>
</dbReference>
<dbReference type="EMBL" id="SKBQ01000024">
    <property type="protein sequence ID" value="TPX15031.1"/>
    <property type="molecule type" value="Genomic_DNA"/>
</dbReference>
<accession>A0A507BDM6</accession>
<dbReference type="OrthoDB" id="6222486at2759"/>
<feature type="region of interest" description="Disordered" evidence="1">
    <location>
        <begin position="203"/>
        <end position="231"/>
    </location>
</feature>
<dbReference type="PANTHER" id="PTHR47204:SF1">
    <property type="entry name" value="RIBONUCLEASE H2 SUBUNIT C"/>
    <property type="match status" value="1"/>
</dbReference>
<gene>
    <name evidence="2" type="ORF">E0L32_004861</name>
</gene>
<dbReference type="Pfam" id="PF08615">
    <property type="entry name" value="RNase_H2_suC"/>
    <property type="match status" value="1"/>
</dbReference>
<sequence>MSEPLLEIKATGADRCHITPHLLPCRVHHDGSIEPLQSFWAPKTSDDGKHTAYFRGRKLEGQAVKVPPGYRGVVVEKKGLDDKQHSNSHPDEPEIIDVDKDDEPQIGTIAEKADFDELIIWRQEGAADDSGDHYARGMEEWLTLASQITGTEPRSPYGALHLGEVRNTTFTGRDGPKASSASNNLPVEDLLHAAIEERDSRASLDLNISKDPGNVQYPDGTTLPDQGSFPG</sequence>
<reference evidence="2 3" key="1">
    <citation type="submission" date="2019-06" db="EMBL/GenBank/DDBJ databases">
        <title>Draft genome sequence of the filamentous fungus Phialemoniopsis curvata isolated from diesel fuel.</title>
        <authorList>
            <person name="Varaljay V.A."/>
            <person name="Lyon W.J."/>
            <person name="Crouch A.L."/>
            <person name="Drake C.E."/>
            <person name="Hollomon J.M."/>
            <person name="Nadeau L.J."/>
            <person name="Nunn H.S."/>
            <person name="Stevenson B.S."/>
            <person name="Bojanowski C.L."/>
            <person name="Crookes-Goodson W.J."/>
        </authorList>
    </citation>
    <scope>NUCLEOTIDE SEQUENCE [LARGE SCALE GENOMIC DNA]</scope>
    <source>
        <strain evidence="2 3">D216</strain>
    </source>
</reference>